<feature type="region of interest" description="Disordered" evidence="1">
    <location>
        <begin position="145"/>
        <end position="164"/>
    </location>
</feature>
<dbReference type="EMBL" id="NBIV01000155">
    <property type="protein sequence ID" value="PXF42620.1"/>
    <property type="molecule type" value="Genomic_DNA"/>
</dbReference>
<reference evidence="2 3" key="1">
    <citation type="journal article" date="2018" name="Mol. Biol. Evol.">
        <title>Analysis of the draft genome of the red seaweed Gracilariopsis chorda provides insights into genome size evolution in Rhodophyta.</title>
        <authorList>
            <person name="Lee J."/>
            <person name="Yang E.C."/>
            <person name="Graf L."/>
            <person name="Yang J.H."/>
            <person name="Qiu H."/>
            <person name="Zel Zion U."/>
            <person name="Chan C.X."/>
            <person name="Stephens T.G."/>
            <person name="Weber A.P.M."/>
            <person name="Boo G.H."/>
            <person name="Boo S.M."/>
            <person name="Kim K.M."/>
            <person name="Shin Y."/>
            <person name="Jung M."/>
            <person name="Lee S.J."/>
            <person name="Yim H.S."/>
            <person name="Lee J.H."/>
            <person name="Bhattacharya D."/>
            <person name="Yoon H.S."/>
        </authorList>
    </citation>
    <scope>NUCLEOTIDE SEQUENCE [LARGE SCALE GENOMIC DNA]</scope>
    <source>
        <strain evidence="2 3">SKKU-2015</strain>
        <tissue evidence="2">Whole body</tissue>
    </source>
</reference>
<sequence>MPSSANPPFRTSSVEVQFARDGNVAQLFEDRDIEPYFFYQGTPRREEHSEGKGSSVERGPHDEKELQRKQRDSSVDSIPTHSQLRGSRKRRHRTQDDDLFDEEQLASRAGERERGIEKYERISYRKVVWGKNKDKKQKAHLDQRMIVDKNSDFGKSRRREDIAH</sequence>
<dbReference type="Proteomes" id="UP000247409">
    <property type="component" value="Unassembled WGS sequence"/>
</dbReference>
<feature type="compositionally biased region" description="Basic and acidic residues" evidence="1">
    <location>
        <begin position="58"/>
        <end position="74"/>
    </location>
</feature>
<organism evidence="2 3">
    <name type="scientific">Gracilariopsis chorda</name>
    <dbReference type="NCBI Taxonomy" id="448386"/>
    <lineage>
        <taxon>Eukaryota</taxon>
        <taxon>Rhodophyta</taxon>
        <taxon>Florideophyceae</taxon>
        <taxon>Rhodymeniophycidae</taxon>
        <taxon>Gracilariales</taxon>
        <taxon>Gracilariaceae</taxon>
        <taxon>Gracilariopsis</taxon>
    </lineage>
</organism>
<comment type="caution">
    <text evidence="2">The sequence shown here is derived from an EMBL/GenBank/DDBJ whole genome shotgun (WGS) entry which is preliminary data.</text>
</comment>
<evidence type="ECO:0000256" key="1">
    <source>
        <dbReference type="SAM" id="MobiDB-lite"/>
    </source>
</evidence>
<keyword evidence="3" id="KW-1185">Reference proteome</keyword>
<name>A0A2V3INC1_9FLOR</name>
<feature type="region of interest" description="Disordered" evidence="1">
    <location>
        <begin position="38"/>
        <end position="116"/>
    </location>
</feature>
<dbReference type="AlphaFoldDB" id="A0A2V3INC1"/>
<evidence type="ECO:0000313" key="2">
    <source>
        <dbReference type="EMBL" id="PXF42620.1"/>
    </source>
</evidence>
<protein>
    <submittedName>
        <fullName evidence="2">Uncharacterized protein</fullName>
    </submittedName>
</protein>
<proteinExistence type="predicted"/>
<feature type="compositionally biased region" description="Polar residues" evidence="1">
    <location>
        <begin position="75"/>
        <end position="85"/>
    </location>
</feature>
<accession>A0A2V3INC1</accession>
<evidence type="ECO:0000313" key="3">
    <source>
        <dbReference type="Proteomes" id="UP000247409"/>
    </source>
</evidence>
<gene>
    <name evidence="2" type="ORF">BWQ96_07624</name>
</gene>